<evidence type="ECO:0000256" key="2">
    <source>
        <dbReference type="SAM" id="Phobius"/>
    </source>
</evidence>
<accession>A0ABQ3Z0I6</accession>
<feature type="transmembrane region" description="Helical" evidence="2">
    <location>
        <begin position="105"/>
        <end position="123"/>
    </location>
</feature>
<evidence type="ECO:0000259" key="3">
    <source>
        <dbReference type="Pfam" id="PF00892"/>
    </source>
</evidence>
<feature type="transmembrane region" description="Helical" evidence="2">
    <location>
        <begin position="81"/>
        <end position="99"/>
    </location>
</feature>
<dbReference type="PANTHER" id="PTHR22911:SF37">
    <property type="entry name" value="THREONINE_HOMOSERINE EXPORTER RHTA"/>
    <property type="match status" value="1"/>
</dbReference>
<protein>
    <submittedName>
        <fullName evidence="4">Membrane protein</fullName>
    </submittedName>
</protein>
<dbReference type="Pfam" id="PF00892">
    <property type="entry name" value="EamA"/>
    <property type="match status" value="1"/>
</dbReference>
<feature type="transmembrane region" description="Helical" evidence="2">
    <location>
        <begin position="185"/>
        <end position="207"/>
    </location>
</feature>
<feature type="transmembrane region" description="Helical" evidence="2">
    <location>
        <begin position="245"/>
        <end position="268"/>
    </location>
</feature>
<dbReference type="EMBL" id="BOML01000035">
    <property type="protein sequence ID" value="GIE03074.1"/>
    <property type="molecule type" value="Genomic_DNA"/>
</dbReference>
<evidence type="ECO:0000256" key="1">
    <source>
        <dbReference type="ARBA" id="ARBA00007362"/>
    </source>
</evidence>
<dbReference type="PANTHER" id="PTHR22911">
    <property type="entry name" value="ACYL-MALONYL CONDENSING ENZYME-RELATED"/>
    <property type="match status" value="1"/>
</dbReference>
<gene>
    <name evidence="4" type="ORF">Adu01nite_44240</name>
</gene>
<keyword evidence="2" id="KW-0812">Transmembrane</keyword>
<dbReference type="Proteomes" id="UP000637628">
    <property type="component" value="Unassembled WGS sequence"/>
</dbReference>
<evidence type="ECO:0000313" key="5">
    <source>
        <dbReference type="Proteomes" id="UP000637628"/>
    </source>
</evidence>
<keyword evidence="2" id="KW-1133">Transmembrane helix</keyword>
<feature type="transmembrane region" description="Helical" evidence="2">
    <location>
        <begin position="48"/>
        <end position="69"/>
    </location>
</feature>
<evidence type="ECO:0000313" key="4">
    <source>
        <dbReference type="EMBL" id="GIE03074.1"/>
    </source>
</evidence>
<name>A0ABQ3Z0I6_9ACTN</name>
<feature type="transmembrane region" description="Helical" evidence="2">
    <location>
        <begin position="130"/>
        <end position="148"/>
    </location>
</feature>
<feature type="domain" description="EamA" evidence="3">
    <location>
        <begin position="155"/>
        <end position="282"/>
    </location>
</feature>
<dbReference type="InterPro" id="IPR000620">
    <property type="entry name" value="EamA_dom"/>
</dbReference>
<feature type="transmembrane region" description="Helical" evidence="2">
    <location>
        <begin position="154"/>
        <end position="173"/>
    </location>
</feature>
<reference evidence="4 5" key="1">
    <citation type="submission" date="2021-01" db="EMBL/GenBank/DDBJ databases">
        <title>Whole genome shotgun sequence of Actinoplanes durhamensis NBRC 14914.</title>
        <authorList>
            <person name="Komaki H."/>
            <person name="Tamura T."/>
        </authorList>
    </citation>
    <scope>NUCLEOTIDE SEQUENCE [LARGE SCALE GENOMIC DNA]</scope>
    <source>
        <strain evidence="4 5">NBRC 14914</strain>
    </source>
</reference>
<dbReference type="InterPro" id="IPR037185">
    <property type="entry name" value="EmrE-like"/>
</dbReference>
<sequence length="327" mass="34360">MHFRYQSPPPMLERMTERRLLSGVATMLASATSNQVGAAVGAHAFPTIGPAGVVAVRQFVAAAVLLPIARPDLRRFTWPQWWPVLLLALVFATMNLSLYTAIDRVGLGLAVTLEFLGPLSVALAGSRTRIDLLCALAACAGVYVLVLPGPTSDYLGVGLGVLAAVCWAAYILLNRLAGTRIPGLAAPAAATLVSAVAYLPVAAVLIARGRMDATGVLYAVGAGLLSSVVPYAADLIVLRRVPSRFFGVFMSVHPVLAALAGLVLLGQVLDLHEWLGMAVVVSANVAAVRTAAPGRRRGLWSFVLQLHVALGNRRPDRRGMAVADGNH</sequence>
<dbReference type="SUPFAM" id="SSF103481">
    <property type="entry name" value="Multidrug resistance efflux transporter EmrE"/>
    <property type="match status" value="2"/>
</dbReference>
<feature type="transmembrane region" description="Helical" evidence="2">
    <location>
        <begin position="213"/>
        <end position="233"/>
    </location>
</feature>
<feature type="transmembrane region" description="Helical" evidence="2">
    <location>
        <begin position="274"/>
        <end position="292"/>
    </location>
</feature>
<comment type="similarity">
    <text evidence="1">Belongs to the EamA transporter family.</text>
</comment>
<proteinExistence type="inferred from homology"/>
<comment type="caution">
    <text evidence="4">The sequence shown here is derived from an EMBL/GenBank/DDBJ whole genome shotgun (WGS) entry which is preliminary data.</text>
</comment>
<keyword evidence="5" id="KW-1185">Reference proteome</keyword>
<organism evidence="4 5">
    <name type="scientific">Paractinoplanes durhamensis</name>
    <dbReference type="NCBI Taxonomy" id="113563"/>
    <lineage>
        <taxon>Bacteria</taxon>
        <taxon>Bacillati</taxon>
        <taxon>Actinomycetota</taxon>
        <taxon>Actinomycetes</taxon>
        <taxon>Micromonosporales</taxon>
        <taxon>Micromonosporaceae</taxon>
        <taxon>Paractinoplanes</taxon>
    </lineage>
</organism>
<keyword evidence="2" id="KW-0472">Membrane</keyword>